<keyword evidence="2" id="KW-1185">Reference proteome</keyword>
<gene>
    <name evidence="1" type="ORF">SAMN02927903_03050</name>
</gene>
<dbReference type="AlphaFoldDB" id="A0A1G5K245"/>
<accession>A0A1G5K245</accession>
<dbReference type="EMBL" id="FMVF01000019">
    <property type="protein sequence ID" value="SCY94742.1"/>
    <property type="molecule type" value="Genomic_DNA"/>
</dbReference>
<reference evidence="1 2" key="1">
    <citation type="submission" date="2016-10" db="EMBL/GenBank/DDBJ databases">
        <authorList>
            <person name="de Groot N.N."/>
        </authorList>
    </citation>
    <scope>NUCLEOTIDE SEQUENCE [LARGE SCALE GENOMIC DNA]</scope>
    <source>
        <strain evidence="1 2">CGMCC 1.7031</strain>
    </source>
</reference>
<evidence type="ECO:0000313" key="2">
    <source>
        <dbReference type="Proteomes" id="UP000199354"/>
    </source>
</evidence>
<protein>
    <submittedName>
        <fullName evidence="1">Uncharacterized protein</fullName>
    </submittedName>
</protein>
<dbReference type="STRING" id="490189.SAMN02927903_03050"/>
<sequence length="80" mass="9538">MVGKALDEAVIDRRDASSFNHVQRNSKDEPVINFRLLDSYLMYYMNIRKPHKLKDREWAELVQSLHYIRTQESKSSENPQ</sequence>
<organism evidence="1 2">
    <name type="scientific">Flavobacterium caeni</name>
    <dbReference type="NCBI Taxonomy" id="490189"/>
    <lineage>
        <taxon>Bacteria</taxon>
        <taxon>Pseudomonadati</taxon>
        <taxon>Bacteroidota</taxon>
        <taxon>Flavobacteriia</taxon>
        <taxon>Flavobacteriales</taxon>
        <taxon>Flavobacteriaceae</taxon>
        <taxon>Flavobacterium</taxon>
    </lineage>
</organism>
<proteinExistence type="predicted"/>
<name>A0A1G5K245_9FLAO</name>
<dbReference type="Proteomes" id="UP000199354">
    <property type="component" value="Unassembled WGS sequence"/>
</dbReference>
<evidence type="ECO:0000313" key="1">
    <source>
        <dbReference type="EMBL" id="SCY94742.1"/>
    </source>
</evidence>